<name>A0A383AEQ2_9ZZZZ</name>
<feature type="domain" description="Transcriptional regulator SutA RNAP-binding" evidence="1">
    <location>
        <begin position="19"/>
        <end position="42"/>
    </location>
</feature>
<gene>
    <name evidence="2" type="ORF">METZ01_LOCUS459200</name>
</gene>
<reference evidence="2" key="1">
    <citation type="submission" date="2018-05" db="EMBL/GenBank/DDBJ databases">
        <authorList>
            <person name="Lanie J.A."/>
            <person name="Ng W.-L."/>
            <person name="Kazmierczak K.M."/>
            <person name="Andrzejewski T.M."/>
            <person name="Davidsen T.M."/>
            <person name="Wayne K.J."/>
            <person name="Tettelin H."/>
            <person name="Glass J.I."/>
            <person name="Rusch D."/>
            <person name="Podicherti R."/>
            <person name="Tsui H.-C.T."/>
            <person name="Winkler M.E."/>
        </authorList>
    </citation>
    <scope>NUCLEOTIDE SEQUENCE</scope>
</reference>
<accession>A0A383AEQ2</accession>
<dbReference type="AlphaFoldDB" id="A0A383AEQ2"/>
<dbReference type="InterPro" id="IPR049191">
    <property type="entry name" value="SutA_RBD"/>
</dbReference>
<protein>
    <recommendedName>
        <fullName evidence="1">Transcriptional regulator SutA RNAP-binding domain-containing protein</fullName>
    </recommendedName>
</protein>
<evidence type="ECO:0000259" key="1">
    <source>
        <dbReference type="Pfam" id="PF20661"/>
    </source>
</evidence>
<dbReference type="Pfam" id="PF20661">
    <property type="entry name" value="SutA-RBD"/>
    <property type="match status" value="1"/>
</dbReference>
<proteinExistence type="predicted"/>
<dbReference type="EMBL" id="UINC01191615">
    <property type="protein sequence ID" value="SVE06346.1"/>
    <property type="molecule type" value="Genomic_DNA"/>
</dbReference>
<evidence type="ECO:0000313" key="2">
    <source>
        <dbReference type="EMBL" id="SVE06346.1"/>
    </source>
</evidence>
<sequence length="75" mass="8603">MKLTTKTMKNRNTNWKPKTHDEIEDAISSFLKHGGKIKQLEAQQNETLNLDSIGSEDWKIVCKITGIDKSTRMLN</sequence>
<organism evidence="2">
    <name type="scientific">marine metagenome</name>
    <dbReference type="NCBI Taxonomy" id="408172"/>
    <lineage>
        <taxon>unclassified sequences</taxon>
        <taxon>metagenomes</taxon>
        <taxon>ecological metagenomes</taxon>
    </lineage>
</organism>